<sequence length="113" mass="12616">MTDDVEAIVWTVAWPKIVSYLLNPAHTDGASKAKYLLAFGYAAAEPERLAGDLVKHAVDHWPGRAVVLPLGLPRRVFEGPVEAPDRRVMSLRSVWEATSDTQLRFLTAYPWKS</sequence>
<evidence type="ECO:0000259" key="1">
    <source>
        <dbReference type="Pfam" id="PF21814"/>
    </source>
</evidence>
<gene>
    <name evidence="3" type="ORF">ABS770_25735</name>
    <name evidence="2" type="ORF">QO001_002046</name>
</gene>
<dbReference type="Pfam" id="PF21814">
    <property type="entry name" value="DUF6883"/>
    <property type="match status" value="1"/>
</dbReference>
<keyword evidence="5" id="KW-1185">Reference proteome</keyword>
<accession>A0AAJ1WWD5</accession>
<evidence type="ECO:0000313" key="2">
    <source>
        <dbReference type="EMBL" id="MDQ0543120.1"/>
    </source>
</evidence>
<evidence type="ECO:0000313" key="4">
    <source>
        <dbReference type="Proteomes" id="UP001223420"/>
    </source>
</evidence>
<evidence type="ECO:0000313" key="5">
    <source>
        <dbReference type="Proteomes" id="UP001432995"/>
    </source>
</evidence>
<reference evidence="3" key="2">
    <citation type="submission" date="2024-06" db="EMBL/GenBank/DDBJ databases">
        <authorList>
            <person name="Campbell A.G."/>
        </authorList>
    </citation>
    <scope>NUCLEOTIDE SEQUENCE</scope>
    <source>
        <strain evidence="3">EM17</strain>
    </source>
</reference>
<dbReference type="AlphaFoldDB" id="A0AAJ1WWD5"/>
<reference evidence="2" key="1">
    <citation type="submission" date="2023-07" db="EMBL/GenBank/DDBJ databases">
        <title>Genomic Encyclopedia of Type Strains, Phase IV (KMG-IV): sequencing the most valuable type-strain genomes for metagenomic binning, comparative biology and taxonomic classification.</title>
        <authorList>
            <person name="Goeker M."/>
        </authorList>
    </citation>
    <scope>NUCLEOTIDE SEQUENCE</scope>
    <source>
        <strain evidence="2">DSM 19569</strain>
    </source>
</reference>
<organism evidence="2 4">
    <name type="scientific">Methylobacterium brachiatum</name>
    <dbReference type="NCBI Taxonomy" id="269660"/>
    <lineage>
        <taxon>Bacteria</taxon>
        <taxon>Pseudomonadati</taxon>
        <taxon>Pseudomonadota</taxon>
        <taxon>Alphaproteobacteria</taxon>
        <taxon>Hyphomicrobiales</taxon>
        <taxon>Methylobacteriaceae</taxon>
        <taxon>Methylobacterium</taxon>
    </lineage>
</organism>
<dbReference type="RefSeq" id="WP_007559073.1">
    <property type="nucleotide sequence ID" value="NZ_JAJALK010000004.1"/>
</dbReference>
<dbReference type="Proteomes" id="UP001432995">
    <property type="component" value="Unassembled WGS sequence"/>
</dbReference>
<evidence type="ECO:0000313" key="3">
    <source>
        <dbReference type="EMBL" id="MER2291662.1"/>
    </source>
</evidence>
<feature type="domain" description="DUF6883" evidence="1">
    <location>
        <begin position="12"/>
        <end position="111"/>
    </location>
</feature>
<comment type="caution">
    <text evidence="2">The sequence shown here is derived from an EMBL/GenBank/DDBJ whole genome shotgun (WGS) entry which is preliminary data.</text>
</comment>
<dbReference type="Proteomes" id="UP001223420">
    <property type="component" value="Unassembled WGS sequence"/>
</dbReference>
<proteinExistence type="predicted"/>
<dbReference type="EMBL" id="JAUSWL010000003">
    <property type="protein sequence ID" value="MDQ0543120.1"/>
    <property type="molecule type" value="Genomic_DNA"/>
</dbReference>
<protein>
    <submittedName>
        <fullName evidence="3">DUF6883 domain-containing protein</fullName>
    </submittedName>
</protein>
<name>A0AAJ1WWD5_9HYPH</name>
<dbReference type="InterPro" id="IPR049250">
    <property type="entry name" value="DUF6883"/>
</dbReference>
<dbReference type="EMBL" id="JBELQD010000054">
    <property type="protein sequence ID" value="MER2291662.1"/>
    <property type="molecule type" value="Genomic_DNA"/>
</dbReference>